<dbReference type="NCBIfam" id="NF033457">
    <property type="entry name" value="elgicin_lanti"/>
    <property type="match status" value="1"/>
</dbReference>
<evidence type="ECO:0000313" key="1">
    <source>
        <dbReference type="EMBL" id="ALR96369.1"/>
    </source>
</evidence>
<accession>A0A0U2SSJ0</accession>
<reference evidence="1" key="1">
    <citation type="journal article" date="2015" name="Antimicrob. Agents Chemother.">
        <title>Characterization of the Antimicrobial Peptide Penisin, a Class Ia Novel Lantibiotic from Paenibacillus sp. Strain A3.</title>
        <authorList>
            <person name="Baindara P."/>
            <person name="Chaudhry V."/>
            <person name="Mittal G."/>
            <person name="Liao L.M."/>
            <person name="Matos C.O."/>
            <person name="Khatri N."/>
            <person name="Franco O.L."/>
            <person name="Patil P.B."/>
            <person name="Korpole S."/>
        </authorList>
    </citation>
    <scope>NUCLEOTIDE SEQUENCE</scope>
    <source>
        <strain evidence="1">A3</strain>
    </source>
</reference>
<name>A0A0U2SSJ0_9BACL</name>
<gene>
    <name evidence="1" type="primary">penA2</name>
</gene>
<dbReference type="EMBL" id="KT934325">
    <property type="protein sequence ID" value="ALR96369.1"/>
    <property type="molecule type" value="Genomic_DNA"/>
</dbReference>
<proteinExistence type="predicted"/>
<protein>
    <submittedName>
        <fullName evidence="1">Putative lantibiotic peptide</fullName>
    </submittedName>
</protein>
<sequence>MANNVFDLDVEVKSVNSVNQNIGLFTSTCFSSQCFSSKCFTDTCFSSNCFTGRHQCGYTHGSC</sequence>
<dbReference type="AlphaFoldDB" id="A0A0U2SSJ0"/>
<organism evidence="1">
    <name type="scientific">Paenibacillus ehimensis</name>
    <dbReference type="NCBI Taxonomy" id="79264"/>
    <lineage>
        <taxon>Bacteria</taxon>
        <taxon>Bacillati</taxon>
        <taxon>Bacillota</taxon>
        <taxon>Bacilli</taxon>
        <taxon>Bacillales</taxon>
        <taxon>Paenibacillaceae</taxon>
        <taxon>Paenibacillus</taxon>
    </lineage>
</organism>